<evidence type="ECO:0000256" key="1">
    <source>
        <dbReference type="ARBA" id="ARBA00010797"/>
    </source>
</evidence>
<feature type="region of interest" description="Disordered" evidence="6">
    <location>
        <begin position="597"/>
        <end position="692"/>
    </location>
</feature>
<keyword evidence="5" id="KW-0175">Coiled coil</keyword>
<evidence type="ECO:0000256" key="6">
    <source>
        <dbReference type="SAM" id="MobiDB-lite"/>
    </source>
</evidence>
<accession>A0ABR3VCI4</accession>
<feature type="region of interest" description="Disordered" evidence="6">
    <location>
        <begin position="974"/>
        <end position="1005"/>
    </location>
</feature>
<dbReference type="PANTHER" id="PTHR15893:SF0">
    <property type="entry name" value="LARGE RIBOSOMAL SUBUNIT PROTEIN BL27M"/>
    <property type="match status" value="1"/>
</dbReference>
<reference evidence="7 8" key="1">
    <citation type="journal article" date="2024" name="Commun. Biol.">
        <title>Comparative genomic analysis of thermophilic fungi reveals convergent evolutionary adaptations and gene losses.</title>
        <authorList>
            <person name="Steindorff A.S."/>
            <person name="Aguilar-Pontes M.V."/>
            <person name="Robinson A.J."/>
            <person name="Andreopoulos B."/>
            <person name="LaButti K."/>
            <person name="Kuo A."/>
            <person name="Mondo S."/>
            <person name="Riley R."/>
            <person name="Otillar R."/>
            <person name="Haridas S."/>
            <person name="Lipzen A."/>
            <person name="Grimwood J."/>
            <person name="Schmutz J."/>
            <person name="Clum A."/>
            <person name="Reid I.D."/>
            <person name="Moisan M.C."/>
            <person name="Butler G."/>
            <person name="Nguyen T.T.M."/>
            <person name="Dewar K."/>
            <person name="Conant G."/>
            <person name="Drula E."/>
            <person name="Henrissat B."/>
            <person name="Hansel C."/>
            <person name="Singer S."/>
            <person name="Hutchinson M.I."/>
            <person name="de Vries R.P."/>
            <person name="Natvig D.O."/>
            <person name="Powell A.J."/>
            <person name="Tsang A."/>
            <person name="Grigoriev I.V."/>
        </authorList>
    </citation>
    <scope>NUCLEOTIDE SEQUENCE [LARGE SCALE GENOMIC DNA]</scope>
    <source>
        <strain evidence="7 8">CBS 620.91</strain>
    </source>
</reference>
<feature type="compositionally biased region" description="Basic residues" evidence="6">
    <location>
        <begin position="612"/>
        <end position="622"/>
    </location>
</feature>
<comment type="caution">
    <text evidence="7">The sequence shown here is derived from an EMBL/GenBank/DDBJ whole genome shotgun (WGS) entry which is preliminary data.</text>
</comment>
<organism evidence="7 8">
    <name type="scientific">Humicola insolens</name>
    <name type="common">Soft-rot fungus</name>
    <dbReference type="NCBI Taxonomy" id="85995"/>
    <lineage>
        <taxon>Eukaryota</taxon>
        <taxon>Fungi</taxon>
        <taxon>Dikarya</taxon>
        <taxon>Ascomycota</taxon>
        <taxon>Pezizomycotina</taxon>
        <taxon>Sordariomycetes</taxon>
        <taxon>Sordariomycetidae</taxon>
        <taxon>Sordariales</taxon>
        <taxon>Chaetomiaceae</taxon>
        <taxon>Mycothermus</taxon>
    </lineage>
</organism>
<evidence type="ECO:0000313" key="7">
    <source>
        <dbReference type="EMBL" id="KAL1839549.1"/>
    </source>
</evidence>
<dbReference type="EMBL" id="JAZGSY010000151">
    <property type="protein sequence ID" value="KAL1839549.1"/>
    <property type="molecule type" value="Genomic_DNA"/>
</dbReference>
<feature type="compositionally biased region" description="Low complexity" evidence="6">
    <location>
        <begin position="1062"/>
        <end position="1073"/>
    </location>
</feature>
<evidence type="ECO:0000256" key="4">
    <source>
        <dbReference type="ARBA" id="ARBA00035267"/>
    </source>
</evidence>
<dbReference type="PRINTS" id="PR00063">
    <property type="entry name" value="RIBOSOMALL27"/>
</dbReference>
<gene>
    <name evidence="7" type="ORF">VTJ49DRAFT_1412</name>
</gene>
<feature type="region of interest" description="Disordered" evidence="6">
    <location>
        <begin position="151"/>
        <end position="230"/>
    </location>
</feature>
<comment type="similarity">
    <text evidence="1">Belongs to the bacterial ribosomal protein bL27 family.</text>
</comment>
<sequence>MHLTQLQRPLQRAAASSCRGFSTALRPTMTTTSMTTLEDRFANLRIASPMAANAAVEGRRYATVKSQGAYKLKNKKTIPKKLGAKKTGDQYVLPGHIIYKQRGTIWHPGENTIMGRDHTIHAAVAGYVKYYRDPARHPKRQYIGVVFDREDKLPYPPGEPRKRKLNLVAVPRRDPQAPTNNLSPSGIPLSVTRHANPEQVTAEATEATTETAPPSAEKPPSKYDQPVPLKDGNSVVAKLVQEKLRTREIAQARKEAQELEEQKKLEERKATRVFHLQEDYSYREYNWEIGRIVGDAGVVPGTEKSESRKAKFRLRRRKRMVTFMGLKKRALARAARRERFNQRMQEKRAKELEQKLQAAAALKAAKAAKAAEAKKSPGHKAAGILRDSEASYQLATQKWARTGYQLTLSISNNTQSTAGEHQRIVTPSLSGLSLNQGRLPSDETLSRITPTGNVEDEASARLSALRALEGVREESEEDIDNGCADVNAGDESRPLIMCGKRKYSDWMGYVDGARRRISGGGALFPEGYQPRIGEPEPWICPVRDCQTIFPEVWALGGHFSALHRGALLNDNQDGTMSVVGKRTVPDPVSGRMAPIVVSRKPINPATAPPKATPRRPGRRKKIVTFTQGRHAGKGKEIDRTGEPQQAPSLSDTTNPDHASSNLVSVQIPNPDENHTKDQQPLTPVSLSETSPPEEKIRNFPLFQHLLTYAPHDALLSASSHVGELLSLDRRRELPQQWRFQLSRSGGPPTVKMVCAAFLFLTGVRTTPPCGTCANLNDGSAHDAEKEAAAAGAVPPPFPYCVRLPEGVSDRLKEFFGEGVCCNEFCKVAGGGKESGVCQDNTQARFVPIETPDGPEARSSLGQEDTPDNNTDTDRDSGTSILFSPATTTTGSSPAYKIAVPVQQRIAGRPRVVAIRRASNTNGTGGTSSARGANTKTKRHSSIRRLAAKLGPKTARREVVVYKPREKAVSECAELDETQAEGSATPTEEATAATATTSDWAAGTLGRRRSRRLRELQLQLSSQAETQVVSSKTTSPGKSRVSPSKVSKLRSTVKTGRDGGGAKSSTTTGSHAAGDLLGGVQGDPVAVPAMPLTLAEWEIAPGRIRMGTGEDAQNVAFSSAYLAQGRAVLADGVTFQTVELPPGESLRWAPERSGTRICSVARGVLVVKLPESEFRIASNGVWKVKQGMECSVSNPFMVSAMIHVTAMEDVF</sequence>
<dbReference type="Pfam" id="PF01016">
    <property type="entry name" value="Ribosomal_L27"/>
    <property type="match status" value="1"/>
</dbReference>
<feature type="coiled-coil region" evidence="5">
    <location>
        <begin position="342"/>
        <end position="369"/>
    </location>
</feature>
<protein>
    <recommendedName>
        <fullName evidence="4">Large ribosomal subunit protein bL27m</fullName>
    </recommendedName>
</protein>
<feature type="compositionally biased region" description="Polar residues" evidence="6">
    <location>
        <begin position="917"/>
        <end position="934"/>
    </location>
</feature>
<evidence type="ECO:0000256" key="3">
    <source>
        <dbReference type="ARBA" id="ARBA00023274"/>
    </source>
</evidence>
<dbReference type="Gene3D" id="2.40.50.100">
    <property type="match status" value="1"/>
</dbReference>
<proteinExistence type="inferred from homology"/>
<keyword evidence="2" id="KW-0689">Ribosomal protein</keyword>
<dbReference type="InterPro" id="IPR001684">
    <property type="entry name" value="Ribosomal_bL27"/>
</dbReference>
<feature type="compositionally biased region" description="Low complexity" evidence="6">
    <location>
        <begin position="197"/>
        <end position="215"/>
    </location>
</feature>
<evidence type="ECO:0000256" key="2">
    <source>
        <dbReference type="ARBA" id="ARBA00022980"/>
    </source>
</evidence>
<feature type="compositionally biased region" description="Polar residues" evidence="6">
    <location>
        <begin position="642"/>
        <end position="667"/>
    </location>
</feature>
<keyword evidence="3" id="KW-0687">Ribonucleoprotein</keyword>
<feature type="compositionally biased region" description="Low complexity" evidence="6">
    <location>
        <begin position="979"/>
        <end position="1003"/>
    </location>
</feature>
<keyword evidence="8" id="KW-1185">Reference proteome</keyword>
<feature type="region of interest" description="Disordered" evidence="6">
    <location>
        <begin position="846"/>
        <end position="894"/>
    </location>
</feature>
<dbReference type="Proteomes" id="UP001583172">
    <property type="component" value="Unassembled WGS sequence"/>
</dbReference>
<feature type="compositionally biased region" description="Polar residues" evidence="6">
    <location>
        <begin position="1023"/>
        <end position="1053"/>
    </location>
</feature>
<feature type="compositionally biased region" description="Polar residues" evidence="6">
    <location>
        <begin position="678"/>
        <end position="690"/>
    </location>
</feature>
<feature type="region of interest" description="Disordered" evidence="6">
    <location>
        <begin position="1018"/>
        <end position="1075"/>
    </location>
</feature>
<name>A0ABR3VCI4_HUMIN</name>
<feature type="coiled-coil region" evidence="5">
    <location>
        <begin position="240"/>
        <end position="269"/>
    </location>
</feature>
<dbReference type="PANTHER" id="PTHR15893">
    <property type="entry name" value="RIBOSOMAL PROTEIN L27"/>
    <property type="match status" value="1"/>
</dbReference>
<evidence type="ECO:0000256" key="5">
    <source>
        <dbReference type="SAM" id="Coils"/>
    </source>
</evidence>
<dbReference type="SUPFAM" id="SSF110324">
    <property type="entry name" value="Ribosomal L27 protein-like"/>
    <property type="match status" value="1"/>
</dbReference>
<feature type="region of interest" description="Disordered" evidence="6">
    <location>
        <begin position="916"/>
        <end position="942"/>
    </location>
</feature>
<evidence type="ECO:0000313" key="8">
    <source>
        <dbReference type="Proteomes" id="UP001583172"/>
    </source>
</evidence>